<evidence type="ECO:0008006" key="5">
    <source>
        <dbReference type="Google" id="ProtNLM"/>
    </source>
</evidence>
<evidence type="ECO:0000313" key="4">
    <source>
        <dbReference type="Proteomes" id="UP000277766"/>
    </source>
</evidence>
<reference evidence="3 4" key="1">
    <citation type="submission" date="2018-12" db="EMBL/GenBank/DDBJ databases">
        <title>Deinococcus radiophilus ATCC 27603 genome sequencing and assembly.</title>
        <authorList>
            <person name="Maclea K.S."/>
            <person name="Maynard C.R."/>
        </authorList>
    </citation>
    <scope>NUCLEOTIDE SEQUENCE [LARGE SCALE GENOMIC DNA]</scope>
    <source>
        <strain evidence="3 4">ATCC 27603</strain>
    </source>
</reference>
<feature type="transmembrane region" description="Helical" evidence="2">
    <location>
        <begin position="84"/>
        <end position="100"/>
    </location>
</feature>
<dbReference type="GO" id="GO:0030313">
    <property type="term" value="C:cell envelope"/>
    <property type="evidence" value="ECO:0007669"/>
    <property type="project" value="UniProtKB-SubCell"/>
</dbReference>
<protein>
    <recommendedName>
        <fullName evidence="5">Copper resistance protein D domain-containing protein</fullName>
    </recommendedName>
</protein>
<name>A0A3S0KKH2_9DEIO</name>
<evidence type="ECO:0000313" key="3">
    <source>
        <dbReference type="EMBL" id="RTR28703.1"/>
    </source>
</evidence>
<gene>
    <name evidence="3" type="ORF">EJ104_04945</name>
</gene>
<organism evidence="3 4">
    <name type="scientific">Deinococcus radiophilus</name>
    <dbReference type="NCBI Taxonomy" id="32062"/>
    <lineage>
        <taxon>Bacteria</taxon>
        <taxon>Thermotogati</taxon>
        <taxon>Deinococcota</taxon>
        <taxon>Deinococci</taxon>
        <taxon>Deinococcales</taxon>
        <taxon>Deinococcaceae</taxon>
        <taxon>Deinococcus</taxon>
    </lineage>
</organism>
<keyword evidence="4" id="KW-1185">Reference proteome</keyword>
<feature type="transmembrane region" description="Helical" evidence="2">
    <location>
        <begin position="43"/>
        <end position="64"/>
    </location>
</feature>
<accession>A0A3S0KKH2</accession>
<dbReference type="PANTHER" id="PTHR34820">
    <property type="entry name" value="INNER MEMBRANE PROTEIN YEBZ"/>
    <property type="match status" value="1"/>
</dbReference>
<feature type="transmembrane region" description="Helical" evidence="2">
    <location>
        <begin position="202"/>
        <end position="224"/>
    </location>
</feature>
<proteinExistence type="predicted"/>
<dbReference type="RefSeq" id="WP_126351652.1">
    <property type="nucleotide sequence ID" value="NZ_CP086380.1"/>
</dbReference>
<feature type="transmembrane region" description="Helical" evidence="2">
    <location>
        <begin position="107"/>
        <end position="127"/>
    </location>
</feature>
<sequence length="266" mass="27562">MFNVPGMLGPELALAAGLNLALVLLLGVTFARRTWPDQLPLWVPGLGLALLLLCGVGGVAYTLSLFGVLSGPELLTYLLDEPSGRAWLLALIGGLVLLAAEASRWPWLALLPSAALMLYGTAVQGHAAMGGWPTITAQMVHLAAMSVWVGGVLALALGRPQTPAGLDRMTNPALLSLLALALTGWFAAAVQGGSLSTLRVSTYGWALAQKLVLIASAVAAAGWLRLRLSRALSPKPALHAELAALLLVLLASAWLGNTVPSAHVMP</sequence>
<dbReference type="Proteomes" id="UP000277766">
    <property type="component" value="Unassembled WGS sequence"/>
</dbReference>
<comment type="subcellular location">
    <subcellularLocation>
        <location evidence="1">Cell envelope</location>
    </subcellularLocation>
</comment>
<keyword evidence="2" id="KW-0472">Membrane</keyword>
<dbReference type="EMBL" id="RXPE01000006">
    <property type="protein sequence ID" value="RTR28703.1"/>
    <property type="molecule type" value="Genomic_DNA"/>
</dbReference>
<evidence type="ECO:0000256" key="2">
    <source>
        <dbReference type="SAM" id="Phobius"/>
    </source>
</evidence>
<dbReference type="OrthoDB" id="5241646at2"/>
<comment type="caution">
    <text evidence="3">The sequence shown here is derived from an EMBL/GenBank/DDBJ whole genome shotgun (WGS) entry which is preliminary data.</text>
</comment>
<feature type="transmembrane region" description="Helical" evidence="2">
    <location>
        <begin position="169"/>
        <end position="190"/>
    </location>
</feature>
<feature type="transmembrane region" description="Helical" evidence="2">
    <location>
        <begin position="139"/>
        <end position="157"/>
    </location>
</feature>
<dbReference type="InterPro" id="IPR032694">
    <property type="entry name" value="CopC/D"/>
</dbReference>
<dbReference type="PANTHER" id="PTHR34820:SF4">
    <property type="entry name" value="INNER MEMBRANE PROTEIN YEBZ"/>
    <property type="match status" value="1"/>
</dbReference>
<keyword evidence="2" id="KW-1133">Transmembrane helix</keyword>
<evidence type="ECO:0000256" key="1">
    <source>
        <dbReference type="ARBA" id="ARBA00004196"/>
    </source>
</evidence>
<dbReference type="AlphaFoldDB" id="A0A3S0KKH2"/>
<feature type="transmembrane region" description="Helical" evidence="2">
    <location>
        <begin position="12"/>
        <end position="31"/>
    </location>
</feature>
<feature type="transmembrane region" description="Helical" evidence="2">
    <location>
        <begin position="236"/>
        <end position="256"/>
    </location>
</feature>
<dbReference type="GO" id="GO:0006825">
    <property type="term" value="P:copper ion transport"/>
    <property type="evidence" value="ECO:0007669"/>
    <property type="project" value="InterPro"/>
</dbReference>
<dbReference type="GO" id="GO:0005886">
    <property type="term" value="C:plasma membrane"/>
    <property type="evidence" value="ECO:0007669"/>
    <property type="project" value="TreeGrafter"/>
</dbReference>
<keyword evidence="2" id="KW-0812">Transmembrane</keyword>